<evidence type="ECO:0000256" key="3">
    <source>
        <dbReference type="ARBA" id="ARBA00023163"/>
    </source>
</evidence>
<dbReference type="InterPro" id="IPR000595">
    <property type="entry name" value="cNMP-bd_dom"/>
</dbReference>
<dbReference type="InterPro" id="IPR012318">
    <property type="entry name" value="HTH_CRP"/>
</dbReference>
<feature type="domain" description="Cyclic nucleotide-binding" evidence="4">
    <location>
        <begin position="27"/>
        <end position="147"/>
    </location>
</feature>
<keyword evidence="3" id="KW-0804">Transcription</keyword>
<reference evidence="6" key="1">
    <citation type="submission" date="2018-06" db="EMBL/GenBank/DDBJ databases">
        <authorList>
            <person name="Zhirakovskaya E."/>
        </authorList>
    </citation>
    <scope>NUCLEOTIDE SEQUENCE</scope>
</reference>
<dbReference type="CDD" id="cd00038">
    <property type="entry name" value="CAP_ED"/>
    <property type="match status" value="1"/>
</dbReference>
<proteinExistence type="predicted"/>
<dbReference type="Gene3D" id="2.60.120.10">
    <property type="entry name" value="Jelly Rolls"/>
    <property type="match status" value="1"/>
</dbReference>
<protein>
    <submittedName>
        <fullName evidence="6">cAMP-binding proteins - catabolite gene activator and regulatory subunit of cAMP-dependent protein kinases</fullName>
    </submittedName>
</protein>
<dbReference type="PROSITE" id="PS00889">
    <property type="entry name" value="CNMP_BINDING_2"/>
    <property type="match status" value="1"/>
</dbReference>
<evidence type="ECO:0000256" key="1">
    <source>
        <dbReference type="ARBA" id="ARBA00023015"/>
    </source>
</evidence>
<accession>A0A3B0ZW81</accession>
<feature type="domain" description="HTH crp-type" evidence="5">
    <location>
        <begin position="161"/>
        <end position="230"/>
    </location>
</feature>
<evidence type="ECO:0000259" key="5">
    <source>
        <dbReference type="PROSITE" id="PS51063"/>
    </source>
</evidence>
<sequence>MEALKFKQKPNATPEAKMVKMLRNVPIFDNLSDDELEAVKKCAVTRNFPKNSVIINEGDSSGSLYIILKGRVTVFLSDENGKEVILNSQGEGSYFGELALVDDDKRSASVVTAEKSTFIVISKADFKKVLSSNPELAFNLIRGLTHRVRDLTDNVRSLALLDVYGRVAKTLLSLAEEKEDELVIDMKLTQQDIANRVGASREMVAKILKDLTVGGYISSDHKRITIHERLPSHY</sequence>
<dbReference type="InterPro" id="IPR018490">
    <property type="entry name" value="cNMP-bd_dom_sf"/>
</dbReference>
<dbReference type="SUPFAM" id="SSF46785">
    <property type="entry name" value="Winged helix' DNA-binding domain"/>
    <property type="match status" value="1"/>
</dbReference>
<dbReference type="PROSITE" id="PS50042">
    <property type="entry name" value="CNMP_BINDING_3"/>
    <property type="match status" value="1"/>
</dbReference>
<dbReference type="Pfam" id="PF13545">
    <property type="entry name" value="HTH_Crp_2"/>
    <property type="match status" value="1"/>
</dbReference>
<organism evidence="6">
    <name type="scientific">hydrothermal vent metagenome</name>
    <dbReference type="NCBI Taxonomy" id="652676"/>
    <lineage>
        <taxon>unclassified sequences</taxon>
        <taxon>metagenomes</taxon>
        <taxon>ecological metagenomes</taxon>
    </lineage>
</organism>
<dbReference type="InterPro" id="IPR036388">
    <property type="entry name" value="WH-like_DNA-bd_sf"/>
</dbReference>
<dbReference type="InterPro" id="IPR014710">
    <property type="entry name" value="RmlC-like_jellyroll"/>
</dbReference>
<evidence type="ECO:0000256" key="2">
    <source>
        <dbReference type="ARBA" id="ARBA00023125"/>
    </source>
</evidence>
<evidence type="ECO:0000259" key="4">
    <source>
        <dbReference type="PROSITE" id="PS50042"/>
    </source>
</evidence>
<dbReference type="GO" id="GO:0003677">
    <property type="term" value="F:DNA binding"/>
    <property type="evidence" value="ECO:0007669"/>
    <property type="project" value="UniProtKB-KW"/>
</dbReference>
<dbReference type="InterPro" id="IPR050397">
    <property type="entry name" value="Env_Response_Regulators"/>
</dbReference>
<dbReference type="SMART" id="SM00100">
    <property type="entry name" value="cNMP"/>
    <property type="match status" value="1"/>
</dbReference>
<keyword evidence="1" id="KW-0805">Transcription regulation</keyword>
<dbReference type="Pfam" id="PF00027">
    <property type="entry name" value="cNMP_binding"/>
    <property type="match status" value="1"/>
</dbReference>
<dbReference type="PANTHER" id="PTHR24567:SF74">
    <property type="entry name" value="HTH-TYPE TRANSCRIPTIONAL REGULATOR ARCR"/>
    <property type="match status" value="1"/>
</dbReference>
<dbReference type="EMBL" id="UOFT01000062">
    <property type="protein sequence ID" value="VAW97845.1"/>
    <property type="molecule type" value="Genomic_DNA"/>
</dbReference>
<dbReference type="GO" id="GO:0003700">
    <property type="term" value="F:DNA-binding transcription factor activity"/>
    <property type="evidence" value="ECO:0007669"/>
    <property type="project" value="TreeGrafter"/>
</dbReference>
<name>A0A3B0ZW81_9ZZZZ</name>
<dbReference type="GO" id="GO:0005829">
    <property type="term" value="C:cytosol"/>
    <property type="evidence" value="ECO:0007669"/>
    <property type="project" value="TreeGrafter"/>
</dbReference>
<dbReference type="InterPro" id="IPR036390">
    <property type="entry name" value="WH_DNA-bd_sf"/>
</dbReference>
<dbReference type="PANTHER" id="PTHR24567">
    <property type="entry name" value="CRP FAMILY TRANSCRIPTIONAL REGULATORY PROTEIN"/>
    <property type="match status" value="1"/>
</dbReference>
<keyword evidence="2" id="KW-0238">DNA-binding</keyword>
<dbReference type="SUPFAM" id="SSF51206">
    <property type="entry name" value="cAMP-binding domain-like"/>
    <property type="match status" value="1"/>
</dbReference>
<gene>
    <name evidence="6" type="ORF">MNBD_GAMMA23-2496</name>
</gene>
<dbReference type="PRINTS" id="PR00103">
    <property type="entry name" value="CAMPKINASE"/>
</dbReference>
<dbReference type="SMART" id="SM00419">
    <property type="entry name" value="HTH_CRP"/>
    <property type="match status" value="1"/>
</dbReference>
<dbReference type="PROSITE" id="PS51063">
    <property type="entry name" value="HTH_CRP_2"/>
    <property type="match status" value="1"/>
</dbReference>
<dbReference type="AlphaFoldDB" id="A0A3B0ZW81"/>
<evidence type="ECO:0000313" key="6">
    <source>
        <dbReference type="EMBL" id="VAW97845.1"/>
    </source>
</evidence>
<dbReference type="Gene3D" id="1.10.10.10">
    <property type="entry name" value="Winged helix-like DNA-binding domain superfamily/Winged helix DNA-binding domain"/>
    <property type="match status" value="1"/>
</dbReference>
<dbReference type="InterPro" id="IPR018488">
    <property type="entry name" value="cNMP-bd_CS"/>
</dbReference>